<evidence type="ECO:0000313" key="1">
    <source>
        <dbReference type="EMBL" id="VUZ56068.1"/>
    </source>
</evidence>
<gene>
    <name evidence="1" type="ORF">WMSIL1_LOCUS13832</name>
</gene>
<dbReference type="Proteomes" id="UP000321570">
    <property type="component" value="Unassembled WGS sequence"/>
</dbReference>
<evidence type="ECO:0000313" key="2">
    <source>
        <dbReference type="Proteomes" id="UP000321570"/>
    </source>
</evidence>
<dbReference type="AlphaFoldDB" id="A0A564ZB20"/>
<proteinExistence type="predicted"/>
<accession>A0A564ZB20</accession>
<organism evidence="1 2">
    <name type="scientific">Hymenolepis diminuta</name>
    <name type="common">Rat tapeworm</name>
    <dbReference type="NCBI Taxonomy" id="6216"/>
    <lineage>
        <taxon>Eukaryota</taxon>
        <taxon>Metazoa</taxon>
        <taxon>Spiralia</taxon>
        <taxon>Lophotrochozoa</taxon>
        <taxon>Platyhelminthes</taxon>
        <taxon>Cestoda</taxon>
        <taxon>Eucestoda</taxon>
        <taxon>Cyclophyllidea</taxon>
        <taxon>Hymenolepididae</taxon>
        <taxon>Hymenolepis</taxon>
    </lineage>
</organism>
<reference evidence="1 2" key="1">
    <citation type="submission" date="2019-07" db="EMBL/GenBank/DDBJ databases">
        <authorList>
            <person name="Jastrzebski P J."/>
            <person name="Paukszto L."/>
            <person name="Jastrzebski P J."/>
        </authorList>
    </citation>
    <scope>NUCLEOTIDE SEQUENCE [LARGE SCALE GENOMIC DNA]</scope>
    <source>
        <strain evidence="1 2">WMS-il1</strain>
    </source>
</reference>
<protein>
    <submittedName>
        <fullName evidence="1">Uncharacterized protein</fullName>
    </submittedName>
</protein>
<dbReference type="EMBL" id="CABIJS010000698">
    <property type="protein sequence ID" value="VUZ56068.1"/>
    <property type="molecule type" value="Genomic_DNA"/>
</dbReference>
<sequence length="89" mass="10105">MIVVLPKLLWGVNRGRPTILYFQRIQPSIVHLHVAKGTLQPVQHFTCVIIGRMEYEQKVSSELGVVACKVHAISAPDMQQNHQNCKQVF</sequence>
<keyword evidence="2" id="KW-1185">Reference proteome</keyword>
<name>A0A564ZB20_HYMDI</name>